<sequence>MHPTALFALLLTTTLALPLAAPEQGIDLSPILDTLTGKKTETATKRAVAQIQPKVVQMETGHSMVKREKVGVWVESGDLVHGITTVKPQV</sequence>
<dbReference type="AlphaFoldDB" id="A0AAN6M5C0"/>
<evidence type="ECO:0000256" key="1">
    <source>
        <dbReference type="SAM" id="SignalP"/>
    </source>
</evidence>
<dbReference type="Proteomes" id="UP001280581">
    <property type="component" value="Unassembled WGS sequence"/>
</dbReference>
<organism evidence="2 3">
    <name type="scientific">Pseudopithomyces chartarum</name>
    <dbReference type="NCBI Taxonomy" id="1892770"/>
    <lineage>
        <taxon>Eukaryota</taxon>
        <taxon>Fungi</taxon>
        <taxon>Dikarya</taxon>
        <taxon>Ascomycota</taxon>
        <taxon>Pezizomycotina</taxon>
        <taxon>Dothideomycetes</taxon>
        <taxon>Pleosporomycetidae</taxon>
        <taxon>Pleosporales</taxon>
        <taxon>Massarineae</taxon>
        <taxon>Didymosphaeriaceae</taxon>
        <taxon>Pseudopithomyces</taxon>
    </lineage>
</organism>
<evidence type="ECO:0000313" key="3">
    <source>
        <dbReference type="Proteomes" id="UP001280581"/>
    </source>
</evidence>
<reference evidence="2 3" key="1">
    <citation type="submission" date="2021-02" db="EMBL/GenBank/DDBJ databases">
        <title>Genome assembly of Pseudopithomyces chartarum.</title>
        <authorList>
            <person name="Jauregui R."/>
            <person name="Singh J."/>
            <person name="Voisey C."/>
        </authorList>
    </citation>
    <scope>NUCLEOTIDE SEQUENCE [LARGE SCALE GENOMIC DNA]</scope>
    <source>
        <strain evidence="2 3">AGR01</strain>
    </source>
</reference>
<gene>
    <name evidence="2" type="ORF">GRF29_19g2581680</name>
</gene>
<proteinExistence type="predicted"/>
<keyword evidence="3" id="KW-1185">Reference proteome</keyword>
<feature type="signal peptide" evidence="1">
    <location>
        <begin position="1"/>
        <end position="16"/>
    </location>
</feature>
<protein>
    <submittedName>
        <fullName evidence="2">Uncharacterized protein</fullName>
    </submittedName>
</protein>
<dbReference type="EMBL" id="WVTA01000003">
    <property type="protein sequence ID" value="KAK3215202.1"/>
    <property type="molecule type" value="Genomic_DNA"/>
</dbReference>
<accession>A0AAN6M5C0</accession>
<comment type="caution">
    <text evidence="2">The sequence shown here is derived from an EMBL/GenBank/DDBJ whole genome shotgun (WGS) entry which is preliminary data.</text>
</comment>
<keyword evidence="1" id="KW-0732">Signal</keyword>
<name>A0AAN6M5C0_9PLEO</name>
<feature type="chain" id="PRO_5042921756" evidence="1">
    <location>
        <begin position="17"/>
        <end position="90"/>
    </location>
</feature>
<evidence type="ECO:0000313" key="2">
    <source>
        <dbReference type="EMBL" id="KAK3215202.1"/>
    </source>
</evidence>